<evidence type="ECO:0000256" key="7">
    <source>
        <dbReference type="ARBA" id="ARBA00023136"/>
    </source>
</evidence>
<name>A0A9X1SUJ9_9ACTN</name>
<proteinExistence type="inferred from homology"/>
<evidence type="ECO:0000256" key="3">
    <source>
        <dbReference type="ARBA" id="ARBA00022448"/>
    </source>
</evidence>
<feature type="transmembrane region" description="Helical" evidence="8">
    <location>
        <begin position="73"/>
        <end position="94"/>
    </location>
</feature>
<evidence type="ECO:0000256" key="1">
    <source>
        <dbReference type="ARBA" id="ARBA00004651"/>
    </source>
</evidence>
<organism evidence="9 10">
    <name type="scientific">Kineosporia babensis</name>
    <dbReference type="NCBI Taxonomy" id="499548"/>
    <lineage>
        <taxon>Bacteria</taxon>
        <taxon>Bacillati</taxon>
        <taxon>Actinomycetota</taxon>
        <taxon>Actinomycetes</taxon>
        <taxon>Kineosporiales</taxon>
        <taxon>Kineosporiaceae</taxon>
        <taxon>Kineosporia</taxon>
    </lineage>
</organism>
<dbReference type="RefSeq" id="WP_231442832.1">
    <property type="nucleotide sequence ID" value="NZ_JAJOMB010000008.1"/>
</dbReference>
<feature type="transmembrane region" description="Helical" evidence="8">
    <location>
        <begin position="158"/>
        <end position="183"/>
    </location>
</feature>
<dbReference type="AlphaFoldDB" id="A0A9X1SUJ9"/>
<evidence type="ECO:0000256" key="2">
    <source>
        <dbReference type="ARBA" id="ARBA00009142"/>
    </source>
</evidence>
<protein>
    <recommendedName>
        <fullName evidence="8">Probable membrane transporter protein</fullName>
    </recommendedName>
</protein>
<evidence type="ECO:0000256" key="8">
    <source>
        <dbReference type="RuleBase" id="RU363041"/>
    </source>
</evidence>
<evidence type="ECO:0000256" key="6">
    <source>
        <dbReference type="ARBA" id="ARBA00022989"/>
    </source>
</evidence>
<gene>
    <name evidence="9" type="ORF">LR394_16560</name>
</gene>
<dbReference type="PANTHER" id="PTHR30269">
    <property type="entry name" value="TRANSMEMBRANE PROTEIN YFCA"/>
    <property type="match status" value="1"/>
</dbReference>
<feature type="transmembrane region" description="Helical" evidence="8">
    <location>
        <begin position="43"/>
        <end position="61"/>
    </location>
</feature>
<dbReference type="Pfam" id="PF01925">
    <property type="entry name" value="TauE"/>
    <property type="match status" value="1"/>
</dbReference>
<keyword evidence="10" id="KW-1185">Reference proteome</keyword>
<keyword evidence="3" id="KW-0813">Transport</keyword>
<dbReference type="InterPro" id="IPR052017">
    <property type="entry name" value="TSUP"/>
</dbReference>
<accession>A0A9X1SUJ9</accession>
<dbReference type="GO" id="GO:0005886">
    <property type="term" value="C:plasma membrane"/>
    <property type="evidence" value="ECO:0007669"/>
    <property type="project" value="UniProtKB-SubCell"/>
</dbReference>
<keyword evidence="6 8" id="KW-1133">Transmembrane helix</keyword>
<evidence type="ECO:0000256" key="4">
    <source>
        <dbReference type="ARBA" id="ARBA00022475"/>
    </source>
</evidence>
<feature type="transmembrane region" description="Helical" evidence="8">
    <location>
        <begin position="195"/>
        <end position="216"/>
    </location>
</feature>
<comment type="caution">
    <text evidence="9">The sequence shown here is derived from an EMBL/GenBank/DDBJ whole genome shotgun (WGS) entry which is preliminary data.</text>
</comment>
<dbReference type="Proteomes" id="UP001138997">
    <property type="component" value="Unassembled WGS sequence"/>
</dbReference>
<evidence type="ECO:0000256" key="5">
    <source>
        <dbReference type="ARBA" id="ARBA00022692"/>
    </source>
</evidence>
<evidence type="ECO:0000313" key="10">
    <source>
        <dbReference type="Proteomes" id="UP001138997"/>
    </source>
</evidence>
<dbReference type="EMBL" id="JAJOMB010000008">
    <property type="protein sequence ID" value="MCD5312521.1"/>
    <property type="molecule type" value="Genomic_DNA"/>
</dbReference>
<keyword evidence="4 8" id="KW-1003">Cell membrane</keyword>
<evidence type="ECO:0000313" key="9">
    <source>
        <dbReference type="EMBL" id="MCD5312521.1"/>
    </source>
</evidence>
<dbReference type="InterPro" id="IPR002781">
    <property type="entry name" value="TM_pro_TauE-like"/>
</dbReference>
<reference evidence="9" key="1">
    <citation type="submission" date="2021-11" db="EMBL/GenBank/DDBJ databases">
        <title>Streptomyces corallinus and Kineosporia corallina sp. nov., two new coral-derived marine actinobacteria.</title>
        <authorList>
            <person name="Buangrab K."/>
            <person name="Sutthacheep M."/>
            <person name="Yeemin T."/>
            <person name="Harunari E."/>
            <person name="Igarashi Y."/>
            <person name="Sripreechasak P."/>
            <person name="Kanchanasin P."/>
            <person name="Tanasupawat S."/>
            <person name="Phongsopitanun W."/>
        </authorList>
    </citation>
    <scope>NUCLEOTIDE SEQUENCE</scope>
    <source>
        <strain evidence="9">JCM 31032</strain>
    </source>
</reference>
<keyword evidence="7 8" id="KW-0472">Membrane</keyword>
<sequence length="270" mass="27323">MSLTLWFLLVLAGIGGGLSGSIAGLASLVSYPALLAAGLPATTANVTNTVALVASGAGTVLGSRPELRGQAPLVRQLLVWAIPGGILGSVLLLLTPSETLEKLVPFLIGGAALAVLVRTTPAASAQPLGDIPADEIPHTAADVSPYPPKVQISRPFRIGTFVVGIYAGYFGAAAGVMLLALILGFTGLSLARSSAVRTVVLTSANVVAAIYFALFGPVDWMHCLPLAIGFLAGGRIGPLILRHAPAGPLRILIALTGLGLSVKLGLDAFA</sequence>
<keyword evidence="5 8" id="KW-0812">Transmembrane</keyword>
<comment type="subcellular location">
    <subcellularLocation>
        <location evidence="1 8">Cell membrane</location>
        <topology evidence="1 8">Multi-pass membrane protein</topology>
    </subcellularLocation>
</comment>
<comment type="similarity">
    <text evidence="2 8">Belongs to the 4-toluene sulfonate uptake permease (TSUP) (TC 2.A.102) family.</text>
</comment>
<dbReference type="PANTHER" id="PTHR30269:SF0">
    <property type="entry name" value="MEMBRANE TRANSPORTER PROTEIN YFCA-RELATED"/>
    <property type="match status" value="1"/>
</dbReference>